<keyword evidence="1" id="KW-0472">Membrane</keyword>
<dbReference type="EMBL" id="ASPP01022595">
    <property type="protein sequence ID" value="ETO11276.1"/>
    <property type="molecule type" value="Genomic_DNA"/>
</dbReference>
<evidence type="ECO:0000256" key="1">
    <source>
        <dbReference type="SAM" id="Phobius"/>
    </source>
</evidence>
<keyword evidence="1" id="KW-1133">Transmembrane helix</keyword>
<proteinExistence type="predicted"/>
<name>X6MC86_RETFI</name>
<keyword evidence="3" id="KW-1185">Reference proteome</keyword>
<keyword evidence="1" id="KW-0812">Transmembrane</keyword>
<dbReference type="AlphaFoldDB" id="X6MC86"/>
<comment type="caution">
    <text evidence="2">The sequence shown here is derived from an EMBL/GenBank/DDBJ whole genome shotgun (WGS) entry which is preliminary data.</text>
</comment>
<organism evidence="2 3">
    <name type="scientific">Reticulomyxa filosa</name>
    <dbReference type="NCBI Taxonomy" id="46433"/>
    <lineage>
        <taxon>Eukaryota</taxon>
        <taxon>Sar</taxon>
        <taxon>Rhizaria</taxon>
        <taxon>Retaria</taxon>
        <taxon>Foraminifera</taxon>
        <taxon>Monothalamids</taxon>
        <taxon>Reticulomyxidae</taxon>
        <taxon>Reticulomyxa</taxon>
    </lineage>
</organism>
<gene>
    <name evidence="2" type="ORF">RFI_26097</name>
</gene>
<evidence type="ECO:0000313" key="3">
    <source>
        <dbReference type="Proteomes" id="UP000023152"/>
    </source>
</evidence>
<dbReference type="Proteomes" id="UP000023152">
    <property type="component" value="Unassembled WGS sequence"/>
</dbReference>
<reference evidence="2 3" key="1">
    <citation type="journal article" date="2013" name="Curr. Biol.">
        <title>The Genome of the Foraminiferan Reticulomyxa filosa.</title>
        <authorList>
            <person name="Glockner G."/>
            <person name="Hulsmann N."/>
            <person name="Schleicher M."/>
            <person name="Noegel A.A."/>
            <person name="Eichinger L."/>
            <person name="Gallinger C."/>
            <person name="Pawlowski J."/>
            <person name="Sierra R."/>
            <person name="Euteneuer U."/>
            <person name="Pillet L."/>
            <person name="Moustafa A."/>
            <person name="Platzer M."/>
            <person name="Groth M."/>
            <person name="Szafranski K."/>
            <person name="Schliwa M."/>
        </authorList>
    </citation>
    <scope>NUCLEOTIDE SEQUENCE [LARGE SCALE GENOMIC DNA]</scope>
</reference>
<sequence length="272" mass="32903">MLLIKKIFLKISVVLVVFKGLICFVIMLVQLQQNFSEIDQEVISQTWNYFNENLAETKDILTLLTKNTLQKILCCLFLVKNIIATFFTNLEQQSQLMKLFNHFGNKIEKRTILQTWIDCNQIYIETWLKLMEIFIFFMKYVLFKNKNEYKYEFCQQLNDRLKEDNELKILREMCLHILWNILKYPNELKYRQINGQCLFNNLKLKCQRLGVNVNQTSNHFQSYLQALGFEKRNENWYYPNDDTQLAWSWEYYKEFINQQACMLICTFAVIIK</sequence>
<dbReference type="SUPFAM" id="SSF143503">
    <property type="entry name" value="PUG domain-like"/>
    <property type="match status" value="1"/>
</dbReference>
<dbReference type="Gene3D" id="1.20.58.2190">
    <property type="match status" value="1"/>
</dbReference>
<accession>X6MC86</accession>
<dbReference type="InterPro" id="IPR036339">
    <property type="entry name" value="PUB-like_dom_sf"/>
</dbReference>
<protein>
    <recommendedName>
        <fullName evidence="4">Transmembrane protein</fullName>
    </recommendedName>
</protein>
<evidence type="ECO:0000313" key="2">
    <source>
        <dbReference type="EMBL" id="ETO11276.1"/>
    </source>
</evidence>
<feature type="transmembrane region" description="Helical" evidence="1">
    <location>
        <begin position="7"/>
        <end position="29"/>
    </location>
</feature>
<evidence type="ECO:0008006" key="4">
    <source>
        <dbReference type="Google" id="ProtNLM"/>
    </source>
</evidence>